<sequence>GMNVGADADADDEETDEAVADAFIDEGDDGAASD</sequence>
<feature type="non-terminal residue" evidence="2">
    <location>
        <position position="1"/>
    </location>
</feature>
<name>A0A392S7P3_9FABA</name>
<proteinExistence type="predicted"/>
<comment type="caution">
    <text evidence="2">The sequence shown here is derived from an EMBL/GenBank/DDBJ whole genome shotgun (WGS) entry which is preliminary data.</text>
</comment>
<reference evidence="2 3" key="1">
    <citation type="journal article" date="2018" name="Front. Plant Sci.">
        <title>Red Clover (Trifolium pratense) and Zigzag Clover (T. medium) - A Picture of Genomic Similarities and Differences.</title>
        <authorList>
            <person name="Dluhosova J."/>
            <person name="Istvanek J."/>
            <person name="Nedelnik J."/>
            <person name="Repkova J."/>
        </authorList>
    </citation>
    <scope>NUCLEOTIDE SEQUENCE [LARGE SCALE GENOMIC DNA]</scope>
    <source>
        <strain evidence="3">cv. 10/8</strain>
        <tissue evidence="2">Leaf</tissue>
    </source>
</reference>
<dbReference type="AlphaFoldDB" id="A0A392S7P3"/>
<dbReference type="Proteomes" id="UP000265520">
    <property type="component" value="Unassembled WGS sequence"/>
</dbReference>
<evidence type="ECO:0000256" key="1">
    <source>
        <dbReference type="SAM" id="MobiDB-lite"/>
    </source>
</evidence>
<organism evidence="2 3">
    <name type="scientific">Trifolium medium</name>
    <dbReference type="NCBI Taxonomy" id="97028"/>
    <lineage>
        <taxon>Eukaryota</taxon>
        <taxon>Viridiplantae</taxon>
        <taxon>Streptophyta</taxon>
        <taxon>Embryophyta</taxon>
        <taxon>Tracheophyta</taxon>
        <taxon>Spermatophyta</taxon>
        <taxon>Magnoliopsida</taxon>
        <taxon>eudicotyledons</taxon>
        <taxon>Gunneridae</taxon>
        <taxon>Pentapetalae</taxon>
        <taxon>rosids</taxon>
        <taxon>fabids</taxon>
        <taxon>Fabales</taxon>
        <taxon>Fabaceae</taxon>
        <taxon>Papilionoideae</taxon>
        <taxon>50 kb inversion clade</taxon>
        <taxon>NPAAA clade</taxon>
        <taxon>Hologalegina</taxon>
        <taxon>IRL clade</taxon>
        <taxon>Trifolieae</taxon>
        <taxon>Trifolium</taxon>
    </lineage>
</organism>
<feature type="region of interest" description="Disordered" evidence="1">
    <location>
        <begin position="1"/>
        <end position="34"/>
    </location>
</feature>
<dbReference type="EMBL" id="LXQA010334346">
    <property type="protein sequence ID" value="MCI44709.1"/>
    <property type="molecule type" value="Genomic_DNA"/>
</dbReference>
<accession>A0A392S7P3</accession>
<keyword evidence="3" id="KW-1185">Reference proteome</keyword>
<protein>
    <submittedName>
        <fullName evidence="2">Uncharacterized protein</fullName>
    </submittedName>
</protein>
<evidence type="ECO:0000313" key="3">
    <source>
        <dbReference type="Proteomes" id="UP000265520"/>
    </source>
</evidence>
<evidence type="ECO:0000313" key="2">
    <source>
        <dbReference type="EMBL" id="MCI44709.1"/>
    </source>
</evidence>
<feature type="compositionally biased region" description="Acidic residues" evidence="1">
    <location>
        <begin position="8"/>
        <end position="34"/>
    </location>
</feature>